<dbReference type="AlphaFoldDB" id="A0A1V9DIB0"/>
<feature type="domain" description="Multidrug resistance protein MdtA-like beta-barrel" evidence="14">
    <location>
        <begin position="212"/>
        <end position="302"/>
    </location>
</feature>
<feature type="region of interest" description="Disordered" evidence="10">
    <location>
        <begin position="364"/>
        <end position="400"/>
    </location>
</feature>
<dbReference type="InterPro" id="IPR058627">
    <property type="entry name" value="MdtA-like_C"/>
</dbReference>
<evidence type="ECO:0000256" key="8">
    <source>
        <dbReference type="ARBA" id="ARBA00023139"/>
    </source>
</evidence>
<dbReference type="RefSeq" id="WP_081139335.1">
    <property type="nucleotide sequence ID" value="NZ_MWUE01000016.1"/>
</dbReference>
<feature type="compositionally biased region" description="Polar residues" evidence="10">
    <location>
        <begin position="374"/>
        <end position="400"/>
    </location>
</feature>
<dbReference type="Pfam" id="PF25944">
    <property type="entry name" value="Beta-barrel_RND"/>
    <property type="match status" value="1"/>
</dbReference>
<dbReference type="Gene3D" id="2.40.30.170">
    <property type="match status" value="1"/>
</dbReference>
<evidence type="ECO:0000259" key="15">
    <source>
        <dbReference type="Pfam" id="PF25967"/>
    </source>
</evidence>
<evidence type="ECO:0000313" key="16">
    <source>
        <dbReference type="EMBL" id="OQP33588.1"/>
    </source>
</evidence>
<evidence type="ECO:0000256" key="1">
    <source>
        <dbReference type="ARBA" id="ARBA00004519"/>
    </source>
</evidence>
<dbReference type="Pfam" id="PF25876">
    <property type="entry name" value="HH_MFP_RND"/>
    <property type="match status" value="1"/>
</dbReference>
<dbReference type="Gene3D" id="2.40.420.20">
    <property type="match status" value="1"/>
</dbReference>
<feature type="domain" description="Multidrug resistance protein MdtA-like alpha-helical hairpin" evidence="12">
    <location>
        <begin position="106"/>
        <end position="175"/>
    </location>
</feature>
<keyword evidence="6 11" id="KW-0732">Signal</keyword>
<dbReference type="FunFam" id="2.40.30.170:FF:000001">
    <property type="entry name" value="Multidrug resistance efflux transporter MdtE"/>
    <property type="match status" value="1"/>
</dbReference>
<keyword evidence="4" id="KW-1003">Cell membrane</keyword>
<evidence type="ECO:0000256" key="11">
    <source>
        <dbReference type="SAM" id="SignalP"/>
    </source>
</evidence>
<evidence type="ECO:0000259" key="14">
    <source>
        <dbReference type="Pfam" id="PF25944"/>
    </source>
</evidence>
<dbReference type="GO" id="GO:0022857">
    <property type="term" value="F:transmembrane transporter activity"/>
    <property type="evidence" value="ECO:0007669"/>
    <property type="project" value="InterPro"/>
</dbReference>
<proteinExistence type="inferred from homology"/>
<dbReference type="NCBIfam" id="TIGR01730">
    <property type="entry name" value="RND_mfp"/>
    <property type="match status" value="1"/>
</dbReference>
<evidence type="ECO:0000256" key="9">
    <source>
        <dbReference type="ARBA" id="ARBA00023288"/>
    </source>
</evidence>
<dbReference type="Gene3D" id="1.10.287.470">
    <property type="entry name" value="Helix hairpin bin"/>
    <property type="match status" value="1"/>
</dbReference>
<evidence type="ECO:0000256" key="2">
    <source>
        <dbReference type="ARBA" id="ARBA00009477"/>
    </source>
</evidence>
<dbReference type="FunFam" id="2.40.420.20:FF:000001">
    <property type="entry name" value="Efflux RND transporter periplasmic adaptor subunit"/>
    <property type="match status" value="1"/>
</dbReference>
<comment type="subcellular location">
    <subcellularLocation>
        <location evidence="1">Cell inner membrane</location>
        <topology evidence="1">Lipid-anchor</topology>
    </subcellularLocation>
</comment>
<dbReference type="InterPro" id="IPR006143">
    <property type="entry name" value="RND_pump_MFP"/>
</dbReference>
<dbReference type="EMBL" id="MWUE01000016">
    <property type="protein sequence ID" value="OQP33588.1"/>
    <property type="molecule type" value="Genomic_DNA"/>
</dbReference>
<keyword evidence="8" id="KW-0564">Palmitate</keyword>
<dbReference type="GO" id="GO:0140330">
    <property type="term" value="P:xenobiotic detoxification by transmembrane export across the cell outer membrane"/>
    <property type="evidence" value="ECO:0007669"/>
    <property type="project" value="UniProtKB-ARBA"/>
</dbReference>
<sequence length="400" mass="42390">MNKNRGLAPLAAVLMLSGSFVLTGCDDNKSQQAAQQHPPEVGVVTLKSEPLKITTELPGRTSAYRVAEVRPQVSGIILKRNFVEGSDIKAGESLYQIDPATYQASYDSAKGDLAQAEANARIAQLTVNRYKPLLGTKYISQQDYDNAVATAAQNAAAVQVAKANVETARINLAYTKVTSPISGRIGKSSVTEGALVQSGQTTALATVQQLDPLYVDVTQSSDEFMRLRAELESGQLKQVDGKASVTLLMQDGSESAQKGTLEFSDVTVDETTGSITLRAIVPNPDHKLLPGMFVRARLEEGTNPNALLVPQQAVARTPTGQATVMVVGADNKVEVRSVNASQAIGDKWLVTSGLKAGERVISVGTQRAKPGAQVTPQEVSAEQKSDANAQSQPQAEKSSS</sequence>
<dbReference type="FunFam" id="1.10.287.470:FF:000002">
    <property type="entry name" value="Efflux RND transporter periplasmic adaptor subunit"/>
    <property type="match status" value="1"/>
</dbReference>
<organism evidence="16 17">
    <name type="scientific">Pantoea latae</name>
    <dbReference type="NCBI Taxonomy" id="1964541"/>
    <lineage>
        <taxon>Bacteria</taxon>
        <taxon>Pseudomonadati</taxon>
        <taxon>Pseudomonadota</taxon>
        <taxon>Gammaproteobacteria</taxon>
        <taxon>Enterobacterales</taxon>
        <taxon>Erwiniaceae</taxon>
        <taxon>Pantoea</taxon>
    </lineage>
</organism>
<feature type="domain" description="Multidrug resistance protein MdtA-like C-terminal permuted SH3" evidence="15">
    <location>
        <begin position="305"/>
        <end position="367"/>
    </location>
</feature>
<keyword evidence="17" id="KW-1185">Reference proteome</keyword>
<keyword evidence="9" id="KW-0449">Lipoprotein</keyword>
<dbReference type="Proteomes" id="UP000192769">
    <property type="component" value="Unassembled WGS sequence"/>
</dbReference>
<dbReference type="PANTHER" id="PTHR30158:SF3">
    <property type="entry name" value="MULTIDRUG EFFLUX PUMP SUBUNIT ACRA-RELATED"/>
    <property type="match status" value="1"/>
</dbReference>
<feature type="signal peptide" evidence="11">
    <location>
        <begin position="1"/>
        <end position="24"/>
    </location>
</feature>
<dbReference type="GO" id="GO:0015721">
    <property type="term" value="P:bile acid and bile salt transport"/>
    <property type="evidence" value="ECO:0007669"/>
    <property type="project" value="TreeGrafter"/>
</dbReference>
<evidence type="ECO:0000259" key="12">
    <source>
        <dbReference type="Pfam" id="PF25876"/>
    </source>
</evidence>
<dbReference type="Gene3D" id="2.40.50.100">
    <property type="match status" value="1"/>
</dbReference>
<dbReference type="SUPFAM" id="SSF111369">
    <property type="entry name" value="HlyD-like secretion proteins"/>
    <property type="match status" value="1"/>
</dbReference>
<feature type="domain" description="Multidrug resistance protein MdtA-like barrel-sandwich hybrid" evidence="13">
    <location>
        <begin position="65"/>
        <end position="208"/>
    </location>
</feature>
<dbReference type="PROSITE" id="PS51257">
    <property type="entry name" value="PROKAR_LIPOPROTEIN"/>
    <property type="match status" value="1"/>
</dbReference>
<evidence type="ECO:0000259" key="13">
    <source>
        <dbReference type="Pfam" id="PF25917"/>
    </source>
</evidence>
<evidence type="ECO:0000256" key="7">
    <source>
        <dbReference type="ARBA" id="ARBA00023136"/>
    </source>
</evidence>
<evidence type="ECO:0000256" key="4">
    <source>
        <dbReference type="ARBA" id="ARBA00022475"/>
    </source>
</evidence>
<reference evidence="16 17" key="1">
    <citation type="submission" date="2017-02" db="EMBL/GenBank/DDBJ databases">
        <title>Whole genome shotgun sequence of Pantoea agglomerans strain AS1 isolated from a cycad, Zamia floridana in Central Florida, USA.</title>
        <authorList>
            <person name="Lata P."/>
            <person name="Govindarajan S."/>
            <person name="Qi F."/>
            <person name="Li J.-L."/>
            <person name="Maurya S.K."/>
            <person name="Sahoo M.K."/>
        </authorList>
    </citation>
    <scope>NUCLEOTIDE SEQUENCE [LARGE SCALE GENOMIC DNA]</scope>
    <source>
        <strain evidence="16 17">AS1</strain>
    </source>
</reference>
<keyword evidence="3" id="KW-0813">Transport</keyword>
<feature type="chain" id="PRO_5013071243" evidence="11">
    <location>
        <begin position="25"/>
        <end position="400"/>
    </location>
</feature>
<dbReference type="OrthoDB" id="9800613at2"/>
<dbReference type="GO" id="GO:0046677">
    <property type="term" value="P:response to antibiotic"/>
    <property type="evidence" value="ECO:0007669"/>
    <property type="project" value="TreeGrafter"/>
</dbReference>
<keyword evidence="7" id="KW-0472">Membrane</keyword>
<comment type="similarity">
    <text evidence="2">Belongs to the membrane fusion protein (MFP) (TC 8.A.1) family.</text>
</comment>
<dbReference type="PANTHER" id="PTHR30158">
    <property type="entry name" value="ACRA/E-RELATED COMPONENT OF DRUG EFFLUX TRANSPORTER"/>
    <property type="match status" value="1"/>
</dbReference>
<evidence type="ECO:0000256" key="10">
    <source>
        <dbReference type="SAM" id="MobiDB-lite"/>
    </source>
</evidence>
<evidence type="ECO:0000256" key="6">
    <source>
        <dbReference type="ARBA" id="ARBA00022729"/>
    </source>
</evidence>
<gene>
    <name evidence="16" type="ORF">B2J69_11030</name>
</gene>
<dbReference type="Pfam" id="PF25917">
    <property type="entry name" value="BSH_RND"/>
    <property type="match status" value="1"/>
</dbReference>
<comment type="caution">
    <text evidence="16">The sequence shown here is derived from an EMBL/GenBank/DDBJ whole genome shotgun (WGS) entry which is preliminary data.</text>
</comment>
<dbReference type="InterPro" id="IPR058624">
    <property type="entry name" value="MdtA-like_HH"/>
</dbReference>
<evidence type="ECO:0000256" key="5">
    <source>
        <dbReference type="ARBA" id="ARBA00022519"/>
    </source>
</evidence>
<evidence type="ECO:0000313" key="17">
    <source>
        <dbReference type="Proteomes" id="UP000192769"/>
    </source>
</evidence>
<name>A0A1V9DIB0_9GAMM</name>
<evidence type="ECO:0000256" key="3">
    <source>
        <dbReference type="ARBA" id="ARBA00022448"/>
    </source>
</evidence>
<dbReference type="Pfam" id="PF25967">
    <property type="entry name" value="RND-MFP_C"/>
    <property type="match status" value="1"/>
</dbReference>
<accession>A0A1V9DIB0</accession>
<dbReference type="GO" id="GO:0005886">
    <property type="term" value="C:plasma membrane"/>
    <property type="evidence" value="ECO:0007669"/>
    <property type="project" value="UniProtKB-SubCell"/>
</dbReference>
<protein>
    <submittedName>
        <fullName evidence="16">Efflux transporter periplasmic adaptor subunit</fullName>
    </submittedName>
</protein>
<dbReference type="InterPro" id="IPR058626">
    <property type="entry name" value="MdtA-like_b-barrel"/>
</dbReference>
<dbReference type="InterPro" id="IPR058625">
    <property type="entry name" value="MdtA-like_BSH"/>
</dbReference>
<keyword evidence="5" id="KW-0997">Cell inner membrane</keyword>